<gene>
    <name evidence="2" type="ORF">DW011_16660</name>
</gene>
<accession>A0A415LY40</accession>
<protein>
    <recommendedName>
        <fullName evidence="4">Lipoprotein</fullName>
    </recommendedName>
</protein>
<organism evidence="2 3">
    <name type="scientific">Bacteroides thetaiotaomicron</name>
    <dbReference type="NCBI Taxonomy" id="818"/>
    <lineage>
        <taxon>Bacteria</taxon>
        <taxon>Pseudomonadati</taxon>
        <taxon>Bacteroidota</taxon>
        <taxon>Bacteroidia</taxon>
        <taxon>Bacteroidales</taxon>
        <taxon>Bacteroidaceae</taxon>
        <taxon>Bacteroides</taxon>
    </lineage>
</organism>
<reference evidence="2 3" key="1">
    <citation type="submission" date="2018-08" db="EMBL/GenBank/DDBJ databases">
        <title>A genome reference for cultivated species of the human gut microbiota.</title>
        <authorList>
            <person name="Zou Y."/>
            <person name="Xue W."/>
            <person name="Luo G."/>
        </authorList>
    </citation>
    <scope>NUCLEOTIDE SEQUENCE [LARGE SCALE GENOMIC DNA]</scope>
    <source>
        <strain evidence="2 3">AF37-12</strain>
    </source>
</reference>
<dbReference type="PROSITE" id="PS51257">
    <property type="entry name" value="PROKAR_LIPOPROTEIN"/>
    <property type="match status" value="1"/>
</dbReference>
<name>A0A415LY40_BACT4</name>
<sequence length="155" mass="17303">MKKKTIFLLTILLMAISVTSCSSDDDNEKTEFTSTLTVNGSSVKITNLEGKVSAGFEFWINDATSDFYIQGTTDHRAELATGKDITKDCKILIGLVKLEEWYSSEKEYVSGTVTIEKWDLENFRVTLVFKDYKCKSGSKSIVLNGNVTFPTSINI</sequence>
<feature type="signal peptide" evidence="1">
    <location>
        <begin position="1"/>
        <end position="22"/>
    </location>
</feature>
<evidence type="ECO:0000313" key="2">
    <source>
        <dbReference type="EMBL" id="RHL56344.1"/>
    </source>
</evidence>
<comment type="caution">
    <text evidence="2">The sequence shown here is derived from an EMBL/GenBank/DDBJ whole genome shotgun (WGS) entry which is preliminary data.</text>
</comment>
<dbReference type="AlphaFoldDB" id="A0A415LY40"/>
<evidence type="ECO:0000313" key="3">
    <source>
        <dbReference type="Proteomes" id="UP000283616"/>
    </source>
</evidence>
<evidence type="ECO:0008006" key="4">
    <source>
        <dbReference type="Google" id="ProtNLM"/>
    </source>
</evidence>
<dbReference type="Proteomes" id="UP000283616">
    <property type="component" value="Unassembled WGS sequence"/>
</dbReference>
<proteinExistence type="predicted"/>
<dbReference type="RefSeq" id="WP_118417802.1">
    <property type="nucleotide sequence ID" value="NZ_QROV01000020.1"/>
</dbReference>
<dbReference type="EMBL" id="QROV01000020">
    <property type="protein sequence ID" value="RHL56344.1"/>
    <property type="molecule type" value="Genomic_DNA"/>
</dbReference>
<evidence type="ECO:0000256" key="1">
    <source>
        <dbReference type="SAM" id="SignalP"/>
    </source>
</evidence>
<keyword evidence="1" id="KW-0732">Signal</keyword>
<feature type="chain" id="PRO_5019169466" description="Lipoprotein" evidence="1">
    <location>
        <begin position="23"/>
        <end position="155"/>
    </location>
</feature>